<reference evidence="18" key="2">
    <citation type="submission" date="2023-06" db="EMBL/GenBank/DDBJ databases">
        <authorList>
            <person name="Ma L."/>
            <person name="Liu K.-W."/>
            <person name="Li Z."/>
            <person name="Hsiao Y.-Y."/>
            <person name="Qi Y."/>
            <person name="Fu T."/>
            <person name="Tang G."/>
            <person name="Zhang D."/>
            <person name="Sun W.-H."/>
            <person name="Liu D.-K."/>
            <person name="Li Y."/>
            <person name="Chen G.-Z."/>
            <person name="Liu X.-D."/>
            <person name="Liao X.-Y."/>
            <person name="Jiang Y.-T."/>
            <person name="Yu X."/>
            <person name="Hao Y."/>
            <person name="Huang J."/>
            <person name="Zhao X.-W."/>
            <person name="Ke S."/>
            <person name="Chen Y.-Y."/>
            <person name="Wu W.-L."/>
            <person name="Hsu J.-L."/>
            <person name="Lin Y.-F."/>
            <person name="Huang M.-D."/>
            <person name="Li C.-Y."/>
            <person name="Huang L."/>
            <person name="Wang Z.-W."/>
            <person name="Zhao X."/>
            <person name="Zhong W.-Y."/>
            <person name="Peng D.-H."/>
            <person name="Ahmad S."/>
            <person name="Lan S."/>
            <person name="Zhang J.-S."/>
            <person name="Tsai W.-C."/>
            <person name="Van De Peer Y."/>
            <person name="Liu Z.-J."/>
        </authorList>
    </citation>
    <scope>NUCLEOTIDE SEQUENCE</scope>
    <source>
        <strain evidence="18">CP</strain>
        <tissue evidence="18">Leaves</tissue>
    </source>
</reference>
<keyword evidence="19" id="KW-1185">Reference proteome</keyword>
<keyword evidence="9" id="KW-0932">Cytokinin signaling pathway</keyword>
<keyword evidence="5 13" id="KW-0597">Phosphoprotein</keyword>
<dbReference type="GO" id="GO:0019955">
    <property type="term" value="F:cytokine binding"/>
    <property type="evidence" value="ECO:0007669"/>
    <property type="project" value="UniProtKB-ARBA"/>
</dbReference>
<comment type="catalytic activity">
    <reaction evidence="1">
        <text>ATP + protein L-histidine = ADP + protein N-phospho-L-histidine.</text>
        <dbReference type="EC" id="2.7.13.3"/>
    </reaction>
</comment>
<dbReference type="SUPFAM" id="SSF55874">
    <property type="entry name" value="ATPase domain of HSP90 chaperone/DNA topoisomerase II/histidine kinase"/>
    <property type="match status" value="1"/>
</dbReference>
<dbReference type="InterPro" id="IPR005467">
    <property type="entry name" value="His_kinase_dom"/>
</dbReference>
<comment type="subcellular location">
    <subcellularLocation>
        <location evidence="3">Endomembrane system</location>
        <topology evidence="3">Multi-pass membrane protein</topology>
    </subcellularLocation>
</comment>
<dbReference type="CDD" id="cd00082">
    <property type="entry name" value="HisKA"/>
    <property type="match status" value="1"/>
</dbReference>
<dbReference type="InterPro" id="IPR003661">
    <property type="entry name" value="HisK_dim/P_dom"/>
</dbReference>
<dbReference type="GO" id="GO:0009736">
    <property type="term" value="P:cytokinin-activated signaling pathway"/>
    <property type="evidence" value="ECO:0007669"/>
    <property type="project" value="UniProtKB-KW"/>
</dbReference>
<dbReference type="SMART" id="SM00388">
    <property type="entry name" value="HisKA"/>
    <property type="match status" value="1"/>
</dbReference>
<dbReference type="InterPro" id="IPR001789">
    <property type="entry name" value="Sig_transdc_resp-reg_receiver"/>
</dbReference>
<evidence type="ECO:0000256" key="2">
    <source>
        <dbReference type="ARBA" id="ARBA00002427"/>
    </source>
</evidence>
<evidence type="ECO:0000256" key="8">
    <source>
        <dbReference type="ARBA" id="ARBA00022777"/>
    </source>
</evidence>
<sequence length="761" mass="84598">MSFSAIISSVFAKLPRFFLRIHKWFFARMTLNSKVSDGNNNEGFTDDLRVGKRSCGHRKSLRVLLCLLFSVIGIVWFSLEATYGGLMCKVKVTHALEEDCPAMDEQFNISKKQLHILASLISSSDQRIFTECMQRSALKRPLSNGLTYAWGLLHSGGRHDEEKQNLEDRENILRARASGKGVLTSPFKLLKSNRLGVVLTFAVYNIDLPPNATPEQRINATKGYLGASFDVPSLVEKLLQQLASKQTIVVNVYDTTNASAPINMYGPNVTENGLSHVSNLDFGDPNRKHEMHCRFKQKAPIHWSAITTSSGVLVIILLVGHIFYAAVNRIAKVEDDYREMRELKGRAEAADIAKSRFLATVSHEIRTPMNGVLGMLQMLMDTDLDATQQDYAMTAQASGKSLIALINEVLDQAKIESGRLELEAVPFDPRSILDNVLSLFSGKSQDKGVELAGYTSDQVPDVLIGDPGRFRQIITNLVGNSVKFTEEGHIFVSVHLAEDMKGSTDAELHVNNMVDKDAWGKGMGVAFLHRLKEVSQNHISKPVEHFPKVFLLATSISPTEVNELESARLVDNVMMKPLRLSMISACLQKALGVGTKKSLERRQPSMLKSLLNGKQMLVVDDNSVNRRVAAGALKKYGAIVTCADSGKVAVEMLCPPHKFDACFMDVQMPEMDGFEATRQIRCMEAEVNGQIKSGKASEEMYENVGYWHIPILAMTADVIQATHEECLRFGMDDYVSKPFEEEQLYSAVAHFFESDKGESTY</sequence>
<dbReference type="Proteomes" id="UP001180020">
    <property type="component" value="Unassembled WGS sequence"/>
</dbReference>
<dbReference type="Pfam" id="PF03924">
    <property type="entry name" value="CHASE"/>
    <property type="match status" value="1"/>
</dbReference>
<dbReference type="CDD" id="cd17546">
    <property type="entry name" value="REC_hyHK_CKI1_RcsC-like"/>
    <property type="match status" value="1"/>
</dbReference>
<evidence type="ECO:0000256" key="9">
    <source>
        <dbReference type="ARBA" id="ARBA00022864"/>
    </source>
</evidence>
<dbReference type="Pfam" id="PF00072">
    <property type="entry name" value="Response_reg"/>
    <property type="match status" value="1"/>
</dbReference>
<feature type="domain" description="Histidine kinase" evidence="15">
    <location>
        <begin position="360"/>
        <end position="540"/>
    </location>
</feature>
<feature type="domain" description="Response regulatory" evidence="16">
    <location>
        <begin position="615"/>
        <end position="752"/>
    </location>
</feature>
<evidence type="ECO:0000256" key="1">
    <source>
        <dbReference type="ARBA" id="ARBA00000085"/>
    </source>
</evidence>
<feature type="domain" description="CHASE" evidence="17">
    <location>
        <begin position="141"/>
        <end position="292"/>
    </location>
</feature>
<feature type="modified residue" description="4-aspartylphosphate" evidence="13">
    <location>
        <position position="665"/>
    </location>
</feature>
<dbReference type="InterPro" id="IPR036890">
    <property type="entry name" value="HATPase_C_sf"/>
</dbReference>
<keyword evidence="11" id="KW-0902">Two-component regulatory system</keyword>
<dbReference type="SUPFAM" id="SSF52172">
    <property type="entry name" value="CheY-like"/>
    <property type="match status" value="1"/>
</dbReference>
<evidence type="ECO:0000259" key="17">
    <source>
        <dbReference type="PROSITE" id="PS50839"/>
    </source>
</evidence>
<evidence type="ECO:0000256" key="4">
    <source>
        <dbReference type="ARBA" id="ARBA00012438"/>
    </source>
</evidence>
<dbReference type="Gene3D" id="1.10.287.130">
    <property type="match status" value="1"/>
</dbReference>
<evidence type="ECO:0000256" key="10">
    <source>
        <dbReference type="ARBA" id="ARBA00022989"/>
    </source>
</evidence>
<dbReference type="InterPro" id="IPR056839">
    <property type="entry name" value="Receiver_AHK4/CRE1_1st"/>
</dbReference>
<dbReference type="InterPro" id="IPR006189">
    <property type="entry name" value="CHASE_dom"/>
</dbReference>
<dbReference type="PROSITE" id="PS50839">
    <property type="entry name" value="CHASE"/>
    <property type="match status" value="1"/>
</dbReference>
<dbReference type="Pfam" id="PF24896">
    <property type="entry name" value="Receiver_CRE1"/>
    <property type="match status" value="1"/>
</dbReference>
<evidence type="ECO:0000256" key="5">
    <source>
        <dbReference type="ARBA" id="ARBA00022553"/>
    </source>
</evidence>
<dbReference type="Pfam" id="PF00512">
    <property type="entry name" value="HisKA"/>
    <property type="match status" value="1"/>
</dbReference>
<dbReference type="EMBL" id="JAUJYO010000010">
    <property type="protein sequence ID" value="KAK1306577.1"/>
    <property type="molecule type" value="Genomic_DNA"/>
</dbReference>
<dbReference type="Gene3D" id="3.30.565.10">
    <property type="entry name" value="Histidine kinase-like ATPase, C-terminal domain"/>
    <property type="match status" value="1"/>
</dbReference>
<dbReference type="PROSITE" id="PS50110">
    <property type="entry name" value="RESPONSE_REGULATORY"/>
    <property type="match status" value="1"/>
</dbReference>
<dbReference type="SMART" id="SM00448">
    <property type="entry name" value="REC"/>
    <property type="match status" value="1"/>
</dbReference>
<keyword evidence="10 14" id="KW-1133">Transmembrane helix</keyword>
<evidence type="ECO:0000313" key="19">
    <source>
        <dbReference type="Proteomes" id="UP001180020"/>
    </source>
</evidence>
<evidence type="ECO:0000256" key="13">
    <source>
        <dbReference type="PROSITE-ProRule" id="PRU00169"/>
    </source>
</evidence>
<evidence type="ECO:0000256" key="12">
    <source>
        <dbReference type="ARBA" id="ARBA00023136"/>
    </source>
</evidence>
<comment type="caution">
    <text evidence="18">The sequence shown here is derived from an EMBL/GenBank/DDBJ whole genome shotgun (WGS) entry which is preliminary data.</text>
</comment>
<dbReference type="InterPro" id="IPR036097">
    <property type="entry name" value="HisK_dim/P_sf"/>
</dbReference>
<dbReference type="FunFam" id="3.40.50.2300:FF:000137">
    <property type="entry name" value="Histidine kinase 3"/>
    <property type="match status" value="1"/>
</dbReference>
<dbReference type="Gene3D" id="3.40.50.2300">
    <property type="match status" value="1"/>
</dbReference>
<dbReference type="InterPro" id="IPR042240">
    <property type="entry name" value="CHASE_sf"/>
</dbReference>
<keyword evidence="12 14" id="KW-0472">Membrane</keyword>
<evidence type="ECO:0000256" key="6">
    <source>
        <dbReference type="ARBA" id="ARBA00022679"/>
    </source>
</evidence>
<evidence type="ECO:0000259" key="16">
    <source>
        <dbReference type="PROSITE" id="PS50110"/>
    </source>
</evidence>
<feature type="transmembrane region" description="Helical" evidence="14">
    <location>
        <begin position="301"/>
        <end position="324"/>
    </location>
</feature>
<comment type="function">
    <text evidence="2">Cytokinin receptor related to bacterial two-component regulators. Functions as a histidine kinase and transmits the stress signal to a downstream MAPK cascade.</text>
</comment>
<protein>
    <recommendedName>
        <fullName evidence="4">histidine kinase</fullName>
        <ecNumber evidence="4">2.7.13.3</ecNumber>
    </recommendedName>
</protein>
<accession>A0AAV9E3D3</accession>
<dbReference type="PROSITE" id="PS50109">
    <property type="entry name" value="HIS_KIN"/>
    <property type="match status" value="1"/>
</dbReference>
<dbReference type="GO" id="GO:0000155">
    <property type="term" value="F:phosphorelay sensor kinase activity"/>
    <property type="evidence" value="ECO:0007669"/>
    <property type="project" value="InterPro"/>
</dbReference>
<dbReference type="EC" id="2.7.13.3" evidence="4"/>
<evidence type="ECO:0000256" key="7">
    <source>
        <dbReference type="ARBA" id="ARBA00022692"/>
    </source>
</evidence>
<feature type="transmembrane region" description="Helical" evidence="14">
    <location>
        <begin position="61"/>
        <end position="79"/>
    </location>
</feature>
<dbReference type="SMART" id="SM01079">
    <property type="entry name" value="CHASE"/>
    <property type="match status" value="1"/>
</dbReference>
<proteinExistence type="predicted"/>
<dbReference type="InterPro" id="IPR011006">
    <property type="entry name" value="CheY-like_superfamily"/>
</dbReference>
<evidence type="ECO:0000256" key="11">
    <source>
        <dbReference type="ARBA" id="ARBA00023012"/>
    </source>
</evidence>
<keyword evidence="6" id="KW-0808">Transferase</keyword>
<dbReference type="InterPro" id="IPR050956">
    <property type="entry name" value="2C_system_His_kinase"/>
</dbReference>
<organism evidence="18 19">
    <name type="scientific">Acorus calamus</name>
    <name type="common">Sweet flag</name>
    <dbReference type="NCBI Taxonomy" id="4465"/>
    <lineage>
        <taxon>Eukaryota</taxon>
        <taxon>Viridiplantae</taxon>
        <taxon>Streptophyta</taxon>
        <taxon>Embryophyta</taxon>
        <taxon>Tracheophyta</taxon>
        <taxon>Spermatophyta</taxon>
        <taxon>Magnoliopsida</taxon>
        <taxon>Liliopsida</taxon>
        <taxon>Acoraceae</taxon>
        <taxon>Acorus</taxon>
    </lineage>
</organism>
<dbReference type="GO" id="GO:0012505">
    <property type="term" value="C:endomembrane system"/>
    <property type="evidence" value="ECO:0007669"/>
    <property type="project" value="UniProtKB-SubCell"/>
</dbReference>
<evidence type="ECO:0000259" key="15">
    <source>
        <dbReference type="PROSITE" id="PS50109"/>
    </source>
</evidence>
<gene>
    <name evidence="18" type="primary">AHK2</name>
    <name evidence="18" type="ORF">QJS10_CPA10g01821</name>
</gene>
<keyword evidence="8 18" id="KW-0418">Kinase</keyword>
<evidence type="ECO:0000256" key="14">
    <source>
        <dbReference type="SAM" id="Phobius"/>
    </source>
</evidence>
<evidence type="ECO:0000313" key="18">
    <source>
        <dbReference type="EMBL" id="KAK1306577.1"/>
    </source>
</evidence>
<reference evidence="18" key="1">
    <citation type="journal article" date="2023" name="Nat. Commun.">
        <title>Diploid and tetraploid genomes of Acorus and the evolution of monocots.</title>
        <authorList>
            <person name="Ma L."/>
            <person name="Liu K.W."/>
            <person name="Li Z."/>
            <person name="Hsiao Y.Y."/>
            <person name="Qi Y."/>
            <person name="Fu T."/>
            <person name="Tang G.D."/>
            <person name="Zhang D."/>
            <person name="Sun W.H."/>
            <person name="Liu D.K."/>
            <person name="Li Y."/>
            <person name="Chen G.Z."/>
            <person name="Liu X.D."/>
            <person name="Liao X.Y."/>
            <person name="Jiang Y.T."/>
            <person name="Yu X."/>
            <person name="Hao Y."/>
            <person name="Huang J."/>
            <person name="Zhao X.W."/>
            <person name="Ke S."/>
            <person name="Chen Y.Y."/>
            <person name="Wu W.L."/>
            <person name="Hsu J.L."/>
            <person name="Lin Y.F."/>
            <person name="Huang M.D."/>
            <person name="Li C.Y."/>
            <person name="Huang L."/>
            <person name="Wang Z.W."/>
            <person name="Zhao X."/>
            <person name="Zhong W.Y."/>
            <person name="Peng D.H."/>
            <person name="Ahmad S."/>
            <person name="Lan S."/>
            <person name="Zhang J.S."/>
            <person name="Tsai W.C."/>
            <person name="Van de Peer Y."/>
            <person name="Liu Z.J."/>
        </authorList>
    </citation>
    <scope>NUCLEOTIDE SEQUENCE</scope>
    <source>
        <strain evidence="18">CP</strain>
    </source>
</reference>
<evidence type="ECO:0000256" key="3">
    <source>
        <dbReference type="ARBA" id="ARBA00004127"/>
    </source>
</evidence>
<dbReference type="FunFam" id="1.10.287.130:FF:000015">
    <property type="entry name" value="Histidine kinase 4"/>
    <property type="match status" value="1"/>
</dbReference>
<name>A0AAV9E3D3_ACOCL</name>
<dbReference type="SUPFAM" id="SSF47384">
    <property type="entry name" value="Homodimeric domain of signal transducing histidine kinase"/>
    <property type="match status" value="1"/>
</dbReference>
<keyword evidence="7 14" id="KW-0812">Transmembrane</keyword>
<dbReference type="Gene3D" id="3.30.450.350">
    <property type="entry name" value="CHASE domain"/>
    <property type="match status" value="1"/>
</dbReference>
<dbReference type="GO" id="GO:0005634">
    <property type="term" value="C:nucleus"/>
    <property type="evidence" value="ECO:0007669"/>
    <property type="project" value="TreeGrafter"/>
</dbReference>
<dbReference type="PANTHER" id="PTHR43719:SF35">
    <property type="entry name" value="HISTIDINE KINASE 2"/>
    <property type="match status" value="1"/>
</dbReference>
<dbReference type="AlphaFoldDB" id="A0AAV9E3D3"/>
<dbReference type="FunFam" id="3.30.450.350:FF:000001">
    <property type="entry name" value="Histidine kinase 4"/>
    <property type="match status" value="1"/>
</dbReference>
<dbReference type="PANTHER" id="PTHR43719">
    <property type="entry name" value="TWO-COMPONENT HISTIDINE KINASE"/>
    <property type="match status" value="1"/>
</dbReference>